<organism evidence="7 8">
    <name type="scientific">Sphingomonas guangdongensis</name>
    <dbReference type="NCBI Taxonomy" id="1141890"/>
    <lineage>
        <taxon>Bacteria</taxon>
        <taxon>Pseudomonadati</taxon>
        <taxon>Pseudomonadota</taxon>
        <taxon>Alphaproteobacteria</taxon>
        <taxon>Sphingomonadales</taxon>
        <taxon>Sphingomonadaceae</taxon>
        <taxon>Sphingomonas</taxon>
    </lineage>
</organism>
<evidence type="ECO:0000313" key="7">
    <source>
        <dbReference type="EMBL" id="SOB87451.1"/>
    </source>
</evidence>
<feature type="compositionally biased region" description="Pro residues" evidence="5">
    <location>
        <begin position="126"/>
        <end position="138"/>
    </location>
</feature>
<reference evidence="7 8" key="1">
    <citation type="submission" date="2017-07" db="EMBL/GenBank/DDBJ databases">
        <authorList>
            <person name="Sun Z.S."/>
            <person name="Albrecht U."/>
            <person name="Echele G."/>
            <person name="Lee C.C."/>
        </authorList>
    </citation>
    <scope>NUCLEOTIDE SEQUENCE [LARGE SCALE GENOMIC DNA]</scope>
    <source>
        <strain evidence="7 8">CGMCC 1.12672</strain>
    </source>
</reference>
<proteinExistence type="inferred from homology"/>
<feature type="region of interest" description="Disordered" evidence="5">
    <location>
        <begin position="110"/>
        <end position="138"/>
    </location>
</feature>
<evidence type="ECO:0000256" key="2">
    <source>
        <dbReference type="ARBA" id="ARBA00008681"/>
    </source>
</evidence>
<dbReference type="Pfam" id="PF05433">
    <property type="entry name" value="Rick_17kDa_Anti"/>
    <property type="match status" value="1"/>
</dbReference>
<dbReference type="EMBL" id="OBMI01000003">
    <property type="protein sequence ID" value="SOB87451.1"/>
    <property type="molecule type" value="Genomic_DNA"/>
</dbReference>
<sequence>MLLDPRGRVYDSVSGVNWDGYAGAYDDEAYYDDRDYDDGYDGEPPVAPDYGYDDGGYAPARRDNGVGGAIIGGAVGAGVGNLVAGRGDRLGGTLIGAGVGAIAGAAIDRAEDRGRRAPPSRYGAPYAPPPPGGYAPPPPPPVDVVEGGYGTRVYHSGGGYYGGGYIGGTTVVVQPTTTTTTKTTYVYEDVAPTYKVVKRRYSAKPKCKCAWR</sequence>
<name>A0A285R028_9SPHN</name>
<keyword evidence="4" id="KW-0449">Lipoprotein</keyword>
<evidence type="ECO:0000313" key="8">
    <source>
        <dbReference type="Proteomes" id="UP000219494"/>
    </source>
</evidence>
<evidence type="ECO:0000256" key="3">
    <source>
        <dbReference type="ARBA" id="ARBA00015281"/>
    </source>
</evidence>
<evidence type="ECO:0000256" key="5">
    <source>
        <dbReference type="SAM" id="MobiDB-lite"/>
    </source>
</evidence>
<evidence type="ECO:0000256" key="4">
    <source>
        <dbReference type="ARBA" id="ARBA00023288"/>
    </source>
</evidence>
<gene>
    <name evidence="7" type="ORF">SAMN06297144_2583</name>
</gene>
<dbReference type="InterPro" id="IPR008816">
    <property type="entry name" value="Gly_zipper_2TM_dom"/>
</dbReference>
<dbReference type="GO" id="GO:0009279">
    <property type="term" value="C:cell outer membrane"/>
    <property type="evidence" value="ECO:0007669"/>
    <property type="project" value="UniProtKB-SubCell"/>
</dbReference>
<dbReference type="RefSeq" id="WP_097064450.1">
    <property type="nucleotide sequence ID" value="NZ_OBMI01000003.1"/>
</dbReference>
<protein>
    <recommendedName>
        <fullName evidence="3">17 kDa surface antigen</fullName>
    </recommendedName>
</protein>
<comment type="subcellular location">
    <subcellularLocation>
        <location evidence="1">Cell outer membrane</location>
        <topology evidence="1">Lipid-anchor</topology>
    </subcellularLocation>
</comment>
<dbReference type="Proteomes" id="UP000219494">
    <property type="component" value="Unassembled WGS sequence"/>
</dbReference>
<keyword evidence="8" id="KW-1185">Reference proteome</keyword>
<feature type="domain" description="Glycine zipper 2TM" evidence="6">
    <location>
        <begin position="67"/>
        <end position="107"/>
    </location>
</feature>
<dbReference type="AlphaFoldDB" id="A0A285R028"/>
<evidence type="ECO:0000259" key="6">
    <source>
        <dbReference type="Pfam" id="PF05433"/>
    </source>
</evidence>
<accession>A0A285R028</accession>
<evidence type="ECO:0000256" key="1">
    <source>
        <dbReference type="ARBA" id="ARBA00004459"/>
    </source>
</evidence>
<comment type="similarity">
    <text evidence="2">Belongs to the rickettsiale 17 kDa surface antigen family.</text>
</comment>